<gene>
    <name evidence="2" type="ORF">HNQ81_002989</name>
</gene>
<dbReference type="PANTHER" id="PTHR40112">
    <property type="entry name" value="H2HPP ISOMERASE"/>
    <property type="match status" value="1"/>
</dbReference>
<reference evidence="2 3" key="1">
    <citation type="submission" date="2020-08" db="EMBL/GenBank/DDBJ databases">
        <title>Genomic Encyclopedia of Type Strains, Phase IV (KMG-IV): sequencing the most valuable type-strain genomes for metagenomic binning, comparative biology and taxonomic classification.</title>
        <authorList>
            <person name="Goeker M."/>
        </authorList>
    </citation>
    <scope>NUCLEOTIDE SEQUENCE [LARGE SCALE GENOMIC DNA]</scope>
    <source>
        <strain evidence="2 3">DSM 28570</strain>
    </source>
</reference>
<evidence type="ECO:0000259" key="1">
    <source>
        <dbReference type="Pfam" id="PF07883"/>
    </source>
</evidence>
<evidence type="ECO:0000313" key="2">
    <source>
        <dbReference type="EMBL" id="MBB5349237.1"/>
    </source>
</evidence>
<evidence type="ECO:0000313" key="3">
    <source>
        <dbReference type="Proteomes" id="UP000539642"/>
    </source>
</evidence>
<dbReference type="AlphaFoldDB" id="A0A840USQ0"/>
<sequence length="105" mass="11821">MAFWDLNTLPLEEFRPGIVSKAEFGNDLIMVCMKIAADMEDAGHVHPFDQCGVVLDGKIEMFVGNDRRLLTARQSYFIPAGQRHGWKTFEEAVTLLDVAVKQPPQ</sequence>
<dbReference type="SUPFAM" id="SSF51182">
    <property type="entry name" value="RmlC-like cupins"/>
    <property type="match status" value="1"/>
</dbReference>
<comment type="caution">
    <text evidence="2">The sequence shown here is derived from an EMBL/GenBank/DDBJ whole genome shotgun (WGS) entry which is preliminary data.</text>
</comment>
<feature type="domain" description="Cupin type-2" evidence="1">
    <location>
        <begin position="41"/>
        <end position="98"/>
    </location>
</feature>
<name>A0A840USQ0_9BACT</name>
<dbReference type="RefSeq" id="WP_183352044.1">
    <property type="nucleotide sequence ID" value="NZ_JACHEO010000021.1"/>
</dbReference>
<organism evidence="2 3">
    <name type="scientific">Desulfoprunum benzoelyticum</name>
    <dbReference type="NCBI Taxonomy" id="1506996"/>
    <lineage>
        <taxon>Bacteria</taxon>
        <taxon>Pseudomonadati</taxon>
        <taxon>Thermodesulfobacteriota</taxon>
        <taxon>Desulfobulbia</taxon>
        <taxon>Desulfobulbales</taxon>
        <taxon>Desulfobulbaceae</taxon>
        <taxon>Desulfoprunum</taxon>
    </lineage>
</organism>
<dbReference type="Proteomes" id="UP000539642">
    <property type="component" value="Unassembled WGS sequence"/>
</dbReference>
<dbReference type="GO" id="GO:0051213">
    <property type="term" value="F:dioxygenase activity"/>
    <property type="evidence" value="ECO:0007669"/>
    <property type="project" value="UniProtKB-KW"/>
</dbReference>
<accession>A0A840USQ0</accession>
<dbReference type="Gene3D" id="2.60.120.10">
    <property type="entry name" value="Jelly Rolls"/>
    <property type="match status" value="1"/>
</dbReference>
<keyword evidence="2" id="KW-0560">Oxidoreductase</keyword>
<proteinExistence type="predicted"/>
<dbReference type="InterPro" id="IPR011051">
    <property type="entry name" value="RmlC_Cupin_sf"/>
</dbReference>
<dbReference type="Pfam" id="PF07883">
    <property type="entry name" value="Cupin_2"/>
    <property type="match status" value="1"/>
</dbReference>
<keyword evidence="2" id="KW-0223">Dioxygenase</keyword>
<dbReference type="EMBL" id="JACHEO010000021">
    <property type="protein sequence ID" value="MBB5349237.1"/>
    <property type="molecule type" value="Genomic_DNA"/>
</dbReference>
<dbReference type="InterPro" id="IPR014710">
    <property type="entry name" value="RmlC-like_jellyroll"/>
</dbReference>
<dbReference type="PANTHER" id="PTHR40112:SF1">
    <property type="entry name" value="H2HPP ISOMERASE"/>
    <property type="match status" value="1"/>
</dbReference>
<dbReference type="InterPro" id="IPR052535">
    <property type="entry name" value="Bacilysin_H2HPP_isomerase"/>
</dbReference>
<dbReference type="InterPro" id="IPR013096">
    <property type="entry name" value="Cupin_2"/>
</dbReference>
<protein>
    <submittedName>
        <fullName evidence="2">Quercetin dioxygenase-like cupin family protein</fullName>
    </submittedName>
</protein>
<keyword evidence="3" id="KW-1185">Reference proteome</keyword>